<dbReference type="InterPro" id="IPR005135">
    <property type="entry name" value="Endo/exonuclease/phosphatase"/>
</dbReference>
<dbReference type="GO" id="GO:0046872">
    <property type="term" value="F:metal ion binding"/>
    <property type="evidence" value="ECO:0007669"/>
    <property type="project" value="UniProtKB-KW"/>
</dbReference>
<gene>
    <name evidence="10" type="ORF">D0Q02_03465</name>
</gene>
<name>A0A372G3U7_9ACTN</name>
<reference evidence="10 11" key="1">
    <citation type="submission" date="2018-08" db="EMBL/GenBank/DDBJ databases">
        <title>Verrucosispora craniellae sp. nov., isolated from a marine sponge in the South China Sea.</title>
        <authorList>
            <person name="Li L."/>
            <person name="Lin H.W."/>
        </authorList>
    </citation>
    <scope>NUCLEOTIDE SEQUENCE [LARGE SCALE GENOMIC DNA]</scope>
    <source>
        <strain evidence="10 11">LHW63014</strain>
    </source>
</reference>
<evidence type="ECO:0000256" key="3">
    <source>
        <dbReference type="ARBA" id="ARBA00022722"/>
    </source>
</evidence>
<dbReference type="GO" id="GO:0006281">
    <property type="term" value="P:DNA repair"/>
    <property type="evidence" value="ECO:0007669"/>
    <property type="project" value="UniProtKB-KW"/>
</dbReference>
<dbReference type="GO" id="GO:0004527">
    <property type="term" value="F:exonuclease activity"/>
    <property type="evidence" value="ECO:0007669"/>
    <property type="project" value="UniProtKB-KW"/>
</dbReference>
<proteinExistence type="predicted"/>
<dbReference type="AlphaFoldDB" id="A0A372G3U7"/>
<keyword evidence="6" id="KW-0378">Hydrolase</keyword>
<dbReference type="EMBL" id="QVFU01000002">
    <property type="protein sequence ID" value="RFS47638.1"/>
    <property type="molecule type" value="Genomic_DNA"/>
</dbReference>
<keyword evidence="10" id="KW-0255">Endonuclease</keyword>
<dbReference type="PANTHER" id="PTHR15822">
    <property type="entry name" value="TRAF AND TNF RECEPTOR-ASSOCIATED PROTEIN"/>
    <property type="match status" value="1"/>
</dbReference>
<comment type="cofactor">
    <cofactor evidence="1">
        <name>Mn(2+)</name>
        <dbReference type="ChEBI" id="CHEBI:29035"/>
    </cofactor>
</comment>
<keyword evidence="4" id="KW-0479">Metal-binding</keyword>
<dbReference type="Proteomes" id="UP000262621">
    <property type="component" value="Unassembled WGS sequence"/>
</dbReference>
<comment type="caution">
    <text evidence="10">The sequence shown here is derived from an EMBL/GenBank/DDBJ whole genome shotgun (WGS) entry which is preliminary data.</text>
</comment>
<keyword evidence="11" id="KW-1185">Reference proteome</keyword>
<dbReference type="Pfam" id="PF03372">
    <property type="entry name" value="Exo_endo_phos"/>
    <property type="match status" value="1"/>
</dbReference>
<evidence type="ECO:0000259" key="9">
    <source>
        <dbReference type="Pfam" id="PF03372"/>
    </source>
</evidence>
<evidence type="ECO:0000313" key="10">
    <source>
        <dbReference type="EMBL" id="RFS47638.1"/>
    </source>
</evidence>
<sequence>MLRVMTWNIRNGGQDRGGPDRRALLARVVAAHRPDVLALQELRGLDVARFAADAGLTPHLARSPFGQPVAILVHPRWPTRAAGPVRRPFHHAAQRVTLGTDAGPLVVLNTHFYPYRGGRRLVEARWAATALRRARTALALLAGDLNTLAPYADHAASLERLTPAYRRRHLRRDGRRVDTRAVARLLDAGLVDLAATAGPTVPTAHGCTPEFADMRLDYLLATPALAAHLVDTHVIRTPDTYQASDHHPLQATFTLTHPL</sequence>
<evidence type="ECO:0000256" key="2">
    <source>
        <dbReference type="ARBA" id="ARBA00001946"/>
    </source>
</evidence>
<dbReference type="Gene3D" id="3.60.10.10">
    <property type="entry name" value="Endonuclease/exonuclease/phosphatase"/>
    <property type="match status" value="1"/>
</dbReference>
<comment type="cofactor">
    <cofactor evidence="2">
        <name>Mg(2+)</name>
        <dbReference type="ChEBI" id="CHEBI:18420"/>
    </cofactor>
</comment>
<evidence type="ECO:0000256" key="5">
    <source>
        <dbReference type="ARBA" id="ARBA00022763"/>
    </source>
</evidence>
<evidence type="ECO:0000256" key="4">
    <source>
        <dbReference type="ARBA" id="ARBA00022723"/>
    </source>
</evidence>
<dbReference type="PANTHER" id="PTHR15822:SF4">
    <property type="entry name" value="TYROSYL-DNA PHOSPHODIESTERASE 2"/>
    <property type="match status" value="1"/>
</dbReference>
<dbReference type="InterPro" id="IPR036691">
    <property type="entry name" value="Endo/exonu/phosph_ase_sf"/>
</dbReference>
<accession>A0A372G3U7</accession>
<evidence type="ECO:0000256" key="8">
    <source>
        <dbReference type="ARBA" id="ARBA00023204"/>
    </source>
</evidence>
<keyword evidence="10" id="KW-0269">Exonuclease</keyword>
<evidence type="ECO:0000256" key="6">
    <source>
        <dbReference type="ARBA" id="ARBA00022801"/>
    </source>
</evidence>
<keyword evidence="5" id="KW-0227">DNA damage</keyword>
<evidence type="ECO:0000256" key="1">
    <source>
        <dbReference type="ARBA" id="ARBA00001936"/>
    </source>
</evidence>
<protein>
    <submittedName>
        <fullName evidence="10">Endonuclease/exonuclease/phosphatase family protein</fullName>
    </submittedName>
</protein>
<keyword evidence="7" id="KW-0460">Magnesium</keyword>
<evidence type="ECO:0000313" key="11">
    <source>
        <dbReference type="Proteomes" id="UP000262621"/>
    </source>
</evidence>
<dbReference type="OrthoDB" id="9105374at2"/>
<keyword evidence="8" id="KW-0234">DNA repair</keyword>
<keyword evidence="3" id="KW-0540">Nuclease</keyword>
<dbReference type="GO" id="GO:0004519">
    <property type="term" value="F:endonuclease activity"/>
    <property type="evidence" value="ECO:0007669"/>
    <property type="project" value="UniProtKB-KW"/>
</dbReference>
<evidence type="ECO:0000256" key="7">
    <source>
        <dbReference type="ARBA" id="ARBA00022842"/>
    </source>
</evidence>
<dbReference type="SUPFAM" id="SSF56219">
    <property type="entry name" value="DNase I-like"/>
    <property type="match status" value="1"/>
</dbReference>
<organism evidence="10 11">
    <name type="scientific">Micromonospora craniellae</name>
    <dbReference type="NCBI Taxonomy" id="2294034"/>
    <lineage>
        <taxon>Bacteria</taxon>
        <taxon>Bacillati</taxon>
        <taxon>Actinomycetota</taxon>
        <taxon>Actinomycetes</taxon>
        <taxon>Micromonosporales</taxon>
        <taxon>Micromonosporaceae</taxon>
        <taxon>Micromonospora</taxon>
    </lineage>
</organism>
<feature type="domain" description="Endonuclease/exonuclease/phosphatase" evidence="9">
    <location>
        <begin position="5"/>
        <end position="246"/>
    </location>
</feature>
<dbReference type="InterPro" id="IPR051547">
    <property type="entry name" value="TDP2-like"/>
</dbReference>